<dbReference type="InterPro" id="IPR017969">
    <property type="entry name" value="Heavy-metal-associated_CS"/>
</dbReference>
<protein>
    <submittedName>
        <fullName evidence="3">Cation transporter</fullName>
    </submittedName>
</protein>
<keyword evidence="4" id="KW-1185">Reference proteome</keyword>
<name>A0ABZ2PGC5_9NOCA</name>
<evidence type="ECO:0000313" key="4">
    <source>
        <dbReference type="Proteomes" id="UP001432000"/>
    </source>
</evidence>
<reference evidence="3 4" key="1">
    <citation type="submission" date="2024-03" db="EMBL/GenBank/DDBJ databases">
        <title>Natural products discovery in diverse microorganisms through a two-stage MS feature dereplication strategy.</title>
        <authorList>
            <person name="Zhang R."/>
        </authorList>
    </citation>
    <scope>NUCLEOTIDE SEQUENCE [LARGE SCALE GENOMIC DNA]</scope>
    <source>
        <strain evidence="3 4">18930</strain>
    </source>
</reference>
<keyword evidence="1" id="KW-0479">Metal-binding</keyword>
<dbReference type="InterPro" id="IPR000428">
    <property type="entry name" value="Cu-bd"/>
</dbReference>
<evidence type="ECO:0000259" key="2">
    <source>
        <dbReference type="PROSITE" id="PS50846"/>
    </source>
</evidence>
<organism evidence="3 4">
    <name type="scientific">Rhodococcus sovatensis</name>
    <dbReference type="NCBI Taxonomy" id="1805840"/>
    <lineage>
        <taxon>Bacteria</taxon>
        <taxon>Bacillati</taxon>
        <taxon>Actinomycetota</taxon>
        <taxon>Actinomycetes</taxon>
        <taxon>Mycobacteriales</taxon>
        <taxon>Nocardiaceae</taxon>
        <taxon>Rhodococcus</taxon>
    </lineage>
</organism>
<sequence length="67" mass="6890">MKRSFVVEGMTCQHCAASVSEEISEIGGVVGVEVDVESGRVLVTSETDIDDAAVAGAVDDAGYRLAS</sequence>
<dbReference type="RefSeq" id="WP_338886423.1">
    <property type="nucleotide sequence ID" value="NZ_CP147846.1"/>
</dbReference>
<gene>
    <name evidence="3" type="ORF">WDS16_17235</name>
</gene>
<feature type="domain" description="HMA" evidence="2">
    <location>
        <begin position="1"/>
        <end position="66"/>
    </location>
</feature>
<proteinExistence type="predicted"/>
<dbReference type="EMBL" id="CP147846">
    <property type="protein sequence ID" value="WXG66997.1"/>
    <property type="molecule type" value="Genomic_DNA"/>
</dbReference>
<dbReference type="SUPFAM" id="SSF55008">
    <property type="entry name" value="HMA, heavy metal-associated domain"/>
    <property type="match status" value="1"/>
</dbReference>
<evidence type="ECO:0000256" key="1">
    <source>
        <dbReference type="ARBA" id="ARBA00022723"/>
    </source>
</evidence>
<dbReference type="Pfam" id="PF00403">
    <property type="entry name" value="HMA"/>
    <property type="match status" value="1"/>
</dbReference>
<dbReference type="InterPro" id="IPR036163">
    <property type="entry name" value="HMA_dom_sf"/>
</dbReference>
<dbReference type="Gene3D" id="3.30.70.100">
    <property type="match status" value="1"/>
</dbReference>
<dbReference type="PROSITE" id="PS01047">
    <property type="entry name" value="HMA_1"/>
    <property type="match status" value="1"/>
</dbReference>
<dbReference type="Proteomes" id="UP001432000">
    <property type="component" value="Chromosome"/>
</dbReference>
<dbReference type="PROSITE" id="PS50846">
    <property type="entry name" value="HMA_2"/>
    <property type="match status" value="1"/>
</dbReference>
<evidence type="ECO:0000313" key="3">
    <source>
        <dbReference type="EMBL" id="WXG66997.1"/>
    </source>
</evidence>
<dbReference type="InterPro" id="IPR006121">
    <property type="entry name" value="HMA_dom"/>
</dbReference>
<accession>A0ABZ2PGC5</accession>
<dbReference type="PRINTS" id="PR00944">
    <property type="entry name" value="CUEXPORT"/>
</dbReference>